<sequence length="565" mass="59510">MENVALIEAARAGDTAAQDELVTACMPLVYNIVGRALNGHADVDDVVQETMLRVVNGLRELRDPASFRSWLVAITTNQIRGHWRAQRPETPVSELPETVAEVPDPAGDFVSLTIVRLGLQGQRREVVEATRWLDPGERETLSLWWLEAAGELTRAEVAAALELTPQHTAVRVQRTKAQLDTARGVVRALSVTPRCQELASLLAPWDGVPSALWRKRIARHARTCGQCGGAWSALVPAEGLLVGFGLVPVTAALLEWWRSGAVLHTQSMAAQSMAATQSMPVTQSIPGASSTPAGQSIPSASAAPSASSASHAKGRGRRRARPGNRKGALAAGTAVAVLAAVAGGVYLFNGSQDREVRGQSATDAGQVRALNDRTIPATSPSPSATVRPSASPSAKPKPSPSASRTAKPSATPTTEAPEPSATTERPAPKPVAPTVDDASGSLAEQVIALVNAERAKVGCSPVRNNSQLAAAAQRHSDDMAARNFFDHTNPDGQGPGERITAAGYQWSTYGENIAYGQQTPASVMDSWMHSSGHRANILNCSFKDLGVGVNQAPGGPRWTQDFGAK</sequence>
<feature type="compositionally biased region" description="Low complexity" evidence="1">
    <location>
        <begin position="292"/>
        <end position="311"/>
    </location>
</feature>
<keyword evidence="2" id="KW-1133">Transmembrane helix</keyword>
<evidence type="ECO:0000259" key="3">
    <source>
        <dbReference type="Pfam" id="PF00188"/>
    </source>
</evidence>
<dbReference type="Gene3D" id="3.40.33.10">
    <property type="entry name" value="CAP"/>
    <property type="match status" value="1"/>
</dbReference>
<feature type="compositionally biased region" description="Polar residues" evidence="1">
    <location>
        <begin position="376"/>
        <end position="386"/>
    </location>
</feature>
<evidence type="ECO:0000256" key="2">
    <source>
        <dbReference type="SAM" id="Phobius"/>
    </source>
</evidence>
<proteinExistence type="predicted"/>
<name>A0ABV3JQM9_STRON</name>
<keyword evidence="2" id="KW-0812">Transmembrane</keyword>
<dbReference type="InterPro" id="IPR014044">
    <property type="entry name" value="CAP_dom"/>
</dbReference>
<dbReference type="NCBIfam" id="TIGR02937">
    <property type="entry name" value="sigma70-ECF"/>
    <property type="match status" value="1"/>
</dbReference>
<dbReference type="Proteomes" id="UP001552594">
    <property type="component" value="Unassembled WGS sequence"/>
</dbReference>
<keyword evidence="6" id="KW-1185">Reference proteome</keyword>
<evidence type="ECO:0000313" key="6">
    <source>
        <dbReference type="Proteomes" id="UP001552594"/>
    </source>
</evidence>
<dbReference type="InterPro" id="IPR014284">
    <property type="entry name" value="RNA_pol_sigma-70_dom"/>
</dbReference>
<feature type="transmembrane region" description="Helical" evidence="2">
    <location>
        <begin position="327"/>
        <end position="348"/>
    </location>
</feature>
<dbReference type="SUPFAM" id="SSF55797">
    <property type="entry name" value="PR-1-like"/>
    <property type="match status" value="1"/>
</dbReference>
<dbReference type="Pfam" id="PF04542">
    <property type="entry name" value="Sigma70_r2"/>
    <property type="match status" value="1"/>
</dbReference>
<organism evidence="5 6">
    <name type="scientific">Streptomyces orinoci</name>
    <name type="common">Streptoverticillium orinoci</name>
    <dbReference type="NCBI Taxonomy" id="67339"/>
    <lineage>
        <taxon>Bacteria</taxon>
        <taxon>Bacillati</taxon>
        <taxon>Actinomycetota</taxon>
        <taxon>Actinomycetes</taxon>
        <taxon>Kitasatosporales</taxon>
        <taxon>Streptomycetaceae</taxon>
        <taxon>Streptomyces</taxon>
    </lineage>
</organism>
<dbReference type="RefSeq" id="WP_109281224.1">
    <property type="nucleotide sequence ID" value="NZ_JBFAUK010000001.1"/>
</dbReference>
<feature type="domain" description="RNA polymerase sigma-70 region 2" evidence="4">
    <location>
        <begin position="21"/>
        <end position="87"/>
    </location>
</feature>
<evidence type="ECO:0000256" key="1">
    <source>
        <dbReference type="SAM" id="MobiDB-lite"/>
    </source>
</evidence>
<dbReference type="CDD" id="cd05379">
    <property type="entry name" value="CAP_bacterial"/>
    <property type="match status" value="1"/>
</dbReference>
<feature type="compositionally biased region" description="Basic residues" evidence="1">
    <location>
        <begin position="312"/>
        <end position="324"/>
    </location>
</feature>
<feature type="compositionally biased region" description="Low complexity" evidence="1">
    <location>
        <begin position="387"/>
        <end position="425"/>
    </location>
</feature>
<dbReference type="SUPFAM" id="SSF88946">
    <property type="entry name" value="Sigma2 domain of RNA polymerase sigma factors"/>
    <property type="match status" value="1"/>
</dbReference>
<dbReference type="PANTHER" id="PTHR31157:SF1">
    <property type="entry name" value="SCP DOMAIN-CONTAINING PROTEIN"/>
    <property type="match status" value="1"/>
</dbReference>
<dbReference type="Pfam" id="PF00188">
    <property type="entry name" value="CAP"/>
    <property type="match status" value="1"/>
</dbReference>
<accession>A0ABV3JQM9</accession>
<protein>
    <submittedName>
        <fullName evidence="5">Sigma-70 family RNA polymerase sigma factor</fullName>
    </submittedName>
</protein>
<dbReference type="Gene3D" id="1.10.1740.10">
    <property type="match status" value="1"/>
</dbReference>
<feature type="region of interest" description="Disordered" evidence="1">
    <location>
        <begin position="357"/>
        <end position="436"/>
    </location>
</feature>
<dbReference type="InterPro" id="IPR035940">
    <property type="entry name" value="CAP_sf"/>
</dbReference>
<gene>
    <name evidence="5" type="ORF">AB0L16_01755</name>
</gene>
<evidence type="ECO:0000259" key="4">
    <source>
        <dbReference type="Pfam" id="PF04542"/>
    </source>
</evidence>
<dbReference type="InterPro" id="IPR013325">
    <property type="entry name" value="RNA_pol_sigma_r2"/>
</dbReference>
<reference evidence="5 6" key="1">
    <citation type="submission" date="2024-06" db="EMBL/GenBank/DDBJ databases">
        <title>The Natural Products Discovery Center: Release of the First 8490 Sequenced Strains for Exploring Actinobacteria Biosynthetic Diversity.</title>
        <authorList>
            <person name="Kalkreuter E."/>
            <person name="Kautsar S.A."/>
            <person name="Yang D."/>
            <person name="Bader C.D."/>
            <person name="Teijaro C.N."/>
            <person name="Fluegel L."/>
            <person name="Davis C.M."/>
            <person name="Simpson J.R."/>
            <person name="Lauterbach L."/>
            <person name="Steele A.D."/>
            <person name="Gui C."/>
            <person name="Meng S."/>
            <person name="Li G."/>
            <person name="Viehrig K."/>
            <person name="Ye F."/>
            <person name="Su P."/>
            <person name="Kiefer A.F."/>
            <person name="Nichols A."/>
            <person name="Cepeda A.J."/>
            <person name="Yan W."/>
            <person name="Fan B."/>
            <person name="Jiang Y."/>
            <person name="Adhikari A."/>
            <person name="Zheng C.-J."/>
            <person name="Schuster L."/>
            <person name="Cowan T.M."/>
            <person name="Smanski M.J."/>
            <person name="Chevrette M.G."/>
            <person name="De Carvalho L.P.S."/>
            <person name="Shen B."/>
        </authorList>
    </citation>
    <scope>NUCLEOTIDE SEQUENCE [LARGE SCALE GENOMIC DNA]</scope>
    <source>
        <strain evidence="5 6">NPDC052347</strain>
    </source>
</reference>
<keyword evidence="2" id="KW-0472">Membrane</keyword>
<feature type="compositionally biased region" description="Polar residues" evidence="1">
    <location>
        <begin position="280"/>
        <end position="291"/>
    </location>
</feature>
<dbReference type="InterPro" id="IPR007627">
    <property type="entry name" value="RNA_pol_sigma70_r2"/>
</dbReference>
<feature type="domain" description="SCP" evidence="3">
    <location>
        <begin position="448"/>
        <end position="562"/>
    </location>
</feature>
<dbReference type="PANTHER" id="PTHR31157">
    <property type="entry name" value="SCP DOMAIN-CONTAINING PROTEIN"/>
    <property type="match status" value="1"/>
</dbReference>
<dbReference type="EMBL" id="JBFAUK010000001">
    <property type="protein sequence ID" value="MEV5505191.1"/>
    <property type="molecule type" value="Genomic_DNA"/>
</dbReference>
<feature type="region of interest" description="Disordered" evidence="1">
    <location>
        <begin position="280"/>
        <end position="327"/>
    </location>
</feature>
<evidence type="ECO:0000313" key="5">
    <source>
        <dbReference type="EMBL" id="MEV5505191.1"/>
    </source>
</evidence>
<comment type="caution">
    <text evidence="5">The sequence shown here is derived from an EMBL/GenBank/DDBJ whole genome shotgun (WGS) entry which is preliminary data.</text>
</comment>